<organism evidence="3 4">
    <name type="scientific">Hevea brasiliensis</name>
    <name type="common">Para rubber tree</name>
    <name type="synonym">Siphonia brasiliensis</name>
    <dbReference type="NCBI Taxonomy" id="3981"/>
    <lineage>
        <taxon>Eukaryota</taxon>
        <taxon>Viridiplantae</taxon>
        <taxon>Streptophyta</taxon>
        <taxon>Embryophyta</taxon>
        <taxon>Tracheophyta</taxon>
        <taxon>Spermatophyta</taxon>
        <taxon>Magnoliopsida</taxon>
        <taxon>eudicotyledons</taxon>
        <taxon>Gunneridae</taxon>
        <taxon>Pentapetalae</taxon>
        <taxon>rosids</taxon>
        <taxon>fabids</taxon>
        <taxon>Malpighiales</taxon>
        <taxon>Euphorbiaceae</taxon>
        <taxon>Crotonoideae</taxon>
        <taxon>Micrandreae</taxon>
        <taxon>Hevea</taxon>
    </lineage>
</organism>
<evidence type="ECO:0000313" key="3">
    <source>
        <dbReference type="EMBL" id="KAF2302688.1"/>
    </source>
</evidence>
<keyword evidence="4" id="KW-1185">Reference proteome</keyword>
<dbReference type="Proteomes" id="UP000467840">
    <property type="component" value="Chromosome 16"/>
</dbReference>
<feature type="compositionally biased region" description="Low complexity" evidence="1">
    <location>
        <begin position="447"/>
        <end position="465"/>
    </location>
</feature>
<feature type="compositionally biased region" description="Polar residues" evidence="1">
    <location>
        <begin position="365"/>
        <end position="394"/>
    </location>
</feature>
<dbReference type="Pfam" id="PF03108">
    <property type="entry name" value="DBD_Tnp_Mut"/>
    <property type="match status" value="1"/>
</dbReference>
<sequence length="471" mass="53817">MKLRQNKVLGTMVMLLIQGNHKGDAGDDIIEEEVNMIGGNEIEEDDVVKKNITGGVRKMIVFTMLNLKEVICSRMQIHLRMMDDDLHSIVDSDCERDNEVCDFNEEVGLKDPASCKGMKFTNGHVFRKALREWALRIGYSYVLVKNNGFKITAVCKNKCGFRVHASKLRDCDTLQIKTFKPVHNCPREAYNHIVSSKYLAFKYLEEFRENPNWDVRAMQRKIQRELGIEISISKCYRAKNKAKAINDRDVREQFRSLLIDDFGHPDETGWVFMSDQQKGLIEAFKLLMPKGEHHFCVKHMYDNYKVLFKGLEYKKKLWGCKAGITGETAWQRRMRKKRATDAGNEEAHNSTTPRTRSTRGRKRIASSQPTPNTEEHASNTQSKPHTQSQPSNSDIPFETQLKKFPISMNERITKLTARKKIIPGFTLRKALATAQPTPTSPYLTAVTPHATTKSTPTTPDLTTSPFATAEQ</sequence>
<accession>A0A6A6LR07</accession>
<dbReference type="InterPro" id="IPR004332">
    <property type="entry name" value="Transposase_MuDR"/>
</dbReference>
<protein>
    <recommendedName>
        <fullName evidence="2">Transposase MuDR plant domain-containing protein</fullName>
    </recommendedName>
</protein>
<dbReference type="EMBL" id="JAAGAX010000009">
    <property type="protein sequence ID" value="KAF2302688.1"/>
    <property type="molecule type" value="Genomic_DNA"/>
</dbReference>
<dbReference type="PANTHER" id="PTHR31973">
    <property type="entry name" value="POLYPROTEIN, PUTATIVE-RELATED"/>
    <property type="match status" value="1"/>
</dbReference>
<reference evidence="3 4" key="1">
    <citation type="journal article" date="2020" name="Mol. Plant">
        <title>The Chromosome-Based Rubber Tree Genome Provides New Insights into Spurge Genome Evolution and Rubber Biosynthesis.</title>
        <authorList>
            <person name="Liu J."/>
            <person name="Shi C."/>
            <person name="Shi C.C."/>
            <person name="Li W."/>
            <person name="Zhang Q.J."/>
            <person name="Zhang Y."/>
            <person name="Li K."/>
            <person name="Lu H.F."/>
            <person name="Shi C."/>
            <person name="Zhu S.T."/>
            <person name="Xiao Z.Y."/>
            <person name="Nan H."/>
            <person name="Yue Y."/>
            <person name="Zhu X.G."/>
            <person name="Wu Y."/>
            <person name="Hong X.N."/>
            <person name="Fan G.Y."/>
            <person name="Tong Y."/>
            <person name="Zhang D."/>
            <person name="Mao C.L."/>
            <person name="Liu Y.L."/>
            <person name="Hao S.J."/>
            <person name="Liu W.Q."/>
            <person name="Lv M.Q."/>
            <person name="Zhang H.B."/>
            <person name="Liu Y."/>
            <person name="Hu-Tang G.R."/>
            <person name="Wang J.P."/>
            <person name="Wang J.H."/>
            <person name="Sun Y.H."/>
            <person name="Ni S.B."/>
            <person name="Chen W.B."/>
            <person name="Zhang X.C."/>
            <person name="Jiao Y.N."/>
            <person name="Eichler E.E."/>
            <person name="Li G.H."/>
            <person name="Liu X."/>
            <person name="Gao L.Z."/>
        </authorList>
    </citation>
    <scope>NUCLEOTIDE SEQUENCE [LARGE SCALE GENOMIC DNA]</scope>
    <source>
        <strain evidence="4">cv. GT1</strain>
        <tissue evidence="3">Leaf</tissue>
    </source>
</reference>
<evidence type="ECO:0000256" key="1">
    <source>
        <dbReference type="SAM" id="MobiDB-lite"/>
    </source>
</evidence>
<feature type="region of interest" description="Disordered" evidence="1">
    <location>
        <begin position="441"/>
        <end position="471"/>
    </location>
</feature>
<feature type="domain" description="Transposase MuDR plant" evidence="2">
    <location>
        <begin position="116"/>
        <end position="176"/>
    </location>
</feature>
<evidence type="ECO:0000313" key="4">
    <source>
        <dbReference type="Proteomes" id="UP000467840"/>
    </source>
</evidence>
<evidence type="ECO:0000259" key="2">
    <source>
        <dbReference type="Pfam" id="PF03108"/>
    </source>
</evidence>
<gene>
    <name evidence="3" type="ORF">GH714_000901</name>
</gene>
<comment type="caution">
    <text evidence="3">The sequence shown here is derived from an EMBL/GenBank/DDBJ whole genome shotgun (WGS) entry which is preliminary data.</text>
</comment>
<name>A0A6A6LR07_HEVBR</name>
<proteinExistence type="predicted"/>
<feature type="region of interest" description="Disordered" evidence="1">
    <location>
        <begin position="331"/>
        <end position="402"/>
    </location>
</feature>
<dbReference type="AlphaFoldDB" id="A0A6A6LR07"/>
<dbReference type="PANTHER" id="PTHR31973:SF187">
    <property type="entry name" value="MUTATOR TRANSPOSASE MUDRA PROTEIN"/>
    <property type="match status" value="1"/>
</dbReference>